<accession>A0A8J4DN03</accession>
<name>A0A8J4DN03_9ACTN</name>
<sequence>MAFDTLEDALVQCAFSVIGTVTHLGAVNDLSLTQLRVIGTLRDRRCHVTELADLCGLDKSTMSTLVDRAAKRGLVATDRNAEDRRMLDVFLTPAGRELAWQLTEQANEILKHTTNVLDEAQREALRALLEVVFRPASAVA</sequence>
<dbReference type="InterPro" id="IPR000835">
    <property type="entry name" value="HTH_MarR-typ"/>
</dbReference>
<dbReference type="PROSITE" id="PS50995">
    <property type="entry name" value="HTH_MARR_2"/>
    <property type="match status" value="1"/>
</dbReference>
<dbReference type="SUPFAM" id="SSF46785">
    <property type="entry name" value="Winged helix' DNA-binding domain"/>
    <property type="match status" value="1"/>
</dbReference>
<dbReference type="Pfam" id="PF12802">
    <property type="entry name" value="MarR_2"/>
    <property type="match status" value="1"/>
</dbReference>
<comment type="caution">
    <text evidence="2">The sequence shown here is derived from an EMBL/GenBank/DDBJ whole genome shotgun (WGS) entry which is preliminary data.</text>
</comment>
<gene>
    <name evidence="2" type="ORF">Val02_02020</name>
</gene>
<dbReference type="AlphaFoldDB" id="A0A8J4DN03"/>
<evidence type="ECO:0000313" key="3">
    <source>
        <dbReference type="Proteomes" id="UP000619260"/>
    </source>
</evidence>
<dbReference type="EMBL" id="BOPF01000002">
    <property type="protein sequence ID" value="GIJ43316.1"/>
    <property type="molecule type" value="Genomic_DNA"/>
</dbReference>
<dbReference type="RefSeq" id="WP_203896911.1">
    <property type="nucleotide sequence ID" value="NZ_BOPF01000002.1"/>
</dbReference>
<reference evidence="2" key="1">
    <citation type="submission" date="2021-01" db="EMBL/GenBank/DDBJ databases">
        <title>Whole genome shotgun sequence of Virgisporangium aliadipatigenens NBRC 105644.</title>
        <authorList>
            <person name="Komaki H."/>
            <person name="Tamura T."/>
        </authorList>
    </citation>
    <scope>NUCLEOTIDE SEQUENCE</scope>
    <source>
        <strain evidence="2">NBRC 105644</strain>
    </source>
</reference>
<evidence type="ECO:0000313" key="2">
    <source>
        <dbReference type="EMBL" id="GIJ43316.1"/>
    </source>
</evidence>
<dbReference type="InterPro" id="IPR036388">
    <property type="entry name" value="WH-like_DNA-bd_sf"/>
</dbReference>
<dbReference type="InterPro" id="IPR036390">
    <property type="entry name" value="WH_DNA-bd_sf"/>
</dbReference>
<dbReference type="GO" id="GO:0003700">
    <property type="term" value="F:DNA-binding transcription factor activity"/>
    <property type="evidence" value="ECO:0007669"/>
    <property type="project" value="InterPro"/>
</dbReference>
<keyword evidence="3" id="KW-1185">Reference proteome</keyword>
<dbReference type="Proteomes" id="UP000619260">
    <property type="component" value="Unassembled WGS sequence"/>
</dbReference>
<protein>
    <recommendedName>
        <fullName evidence="1">HTH marR-type domain-containing protein</fullName>
    </recommendedName>
</protein>
<dbReference type="PANTHER" id="PTHR33164">
    <property type="entry name" value="TRANSCRIPTIONAL REGULATOR, MARR FAMILY"/>
    <property type="match status" value="1"/>
</dbReference>
<feature type="domain" description="HTH marR-type" evidence="1">
    <location>
        <begin position="1"/>
        <end position="134"/>
    </location>
</feature>
<proteinExistence type="predicted"/>
<dbReference type="GO" id="GO:0006950">
    <property type="term" value="P:response to stress"/>
    <property type="evidence" value="ECO:0007669"/>
    <property type="project" value="TreeGrafter"/>
</dbReference>
<organism evidence="2 3">
    <name type="scientific">Virgisporangium aliadipatigenens</name>
    <dbReference type="NCBI Taxonomy" id="741659"/>
    <lineage>
        <taxon>Bacteria</taxon>
        <taxon>Bacillati</taxon>
        <taxon>Actinomycetota</taxon>
        <taxon>Actinomycetes</taxon>
        <taxon>Micromonosporales</taxon>
        <taxon>Micromonosporaceae</taxon>
        <taxon>Virgisporangium</taxon>
    </lineage>
</organism>
<dbReference type="Gene3D" id="1.10.10.10">
    <property type="entry name" value="Winged helix-like DNA-binding domain superfamily/Winged helix DNA-binding domain"/>
    <property type="match status" value="1"/>
</dbReference>
<dbReference type="SMART" id="SM00347">
    <property type="entry name" value="HTH_MARR"/>
    <property type="match status" value="1"/>
</dbReference>
<evidence type="ECO:0000259" key="1">
    <source>
        <dbReference type="PROSITE" id="PS50995"/>
    </source>
</evidence>
<dbReference type="PANTHER" id="PTHR33164:SF57">
    <property type="entry name" value="MARR-FAMILY TRANSCRIPTIONAL REGULATOR"/>
    <property type="match status" value="1"/>
</dbReference>
<dbReference type="InterPro" id="IPR039422">
    <property type="entry name" value="MarR/SlyA-like"/>
</dbReference>